<protein>
    <recommendedName>
        <fullName evidence="3">Spore coat associated protein CotJA</fullName>
    </recommendedName>
</protein>
<proteinExistence type="predicted"/>
<evidence type="ECO:0008006" key="3">
    <source>
        <dbReference type="Google" id="ProtNLM"/>
    </source>
</evidence>
<organism evidence="1 2">
    <name type="scientific">Anaerocolumna chitinilytica</name>
    <dbReference type="NCBI Taxonomy" id="1727145"/>
    <lineage>
        <taxon>Bacteria</taxon>
        <taxon>Bacillati</taxon>
        <taxon>Bacillota</taxon>
        <taxon>Clostridia</taxon>
        <taxon>Lachnospirales</taxon>
        <taxon>Lachnospiraceae</taxon>
        <taxon>Anaerocolumna</taxon>
    </lineage>
</organism>
<dbReference type="KEGG" id="acht:bsdcttw_48860"/>
<dbReference type="Proteomes" id="UP000515703">
    <property type="component" value="Chromosome"/>
</dbReference>
<keyword evidence="2" id="KW-1185">Reference proteome</keyword>
<reference evidence="1 2" key="1">
    <citation type="submission" date="2020-08" db="EMBL/GenBank/DDBJ databases">
        <title>Draft genome sequencing of an Anaerocolumna strain isolated from anoxic soil subjected to BSD treatment.</title>
        <authorList>
            <person name="Uek A."/>
            <person name="Tonouchi A."/>
        </authorList>
    </citation>
    <scope>NUCLEOTIDE SEQUENCE [LARGE SCALE GENOMIC DNA]</scope>
    <source>
        <strain evidence="1 2">CTTW</strain>
    </source>
</reference>
<dbReference type="RefSeq" id="WP_185257371.1">
    <property type="nucleotide sequence ID" value="NZ_AP023368.1"/>
</dbReference>
<reference evidence="1 2" key="2">
    <citation type="submission" date="2020-08" db="EMBL/GenBank/DDBJ databases">
        <authorList>
            <person name="Ueki A."/>
            <person name="Tonouchi A."/>
        </authorList>
    </citation>
    <scope>NUCLEOTIDE SEQUENCE [LARGE SCALE GENOMIC DNA]</scope>
    <source>
        <strain evidence="1 2">CTTW</strain>
    </source>
</reference>
<evidence type="ECO:0000313" key="2">
    <source>
        <dbReference type="Proteomes" id="UP000515703"/>
    </source>
</evidence>
<evidence type="ECO:0000313" key="1">
    <source>
        <dbReference type="EMBL" id="BCK01846.1"/>
    </source>
</evidence>
<dbReference type="EMBL" id="AP023368">
    <property type="protein sequence ID" value="BCK01846.1"/>
    <property type="molecule type" value="Genomic_DNA"/>
</dbReference>
<gene>
    <name evidence="1" type="ORF">bsdcttw_48860</name>
</gene>
<dbReference type="AlphaFoldDB" id="A0A7M3SB78"/>
<sequence length="79" mass="8689">MNTPQAKLNIMPKDTPIEGIPVLPCDNQEADIPETMPLAMVTIKKQCFKDLYEPAQGLQAGTIFKEYELSFYGTGGALL</sequence>
<name>A0A7M3SB78_9FIRM</name>
<dbReference type="InterPro" id="IPR020256">
    <property type="entry name" value="Spore_coat_CotJA"/>
</dbReference>
<dbReference type="Pfam" id="PF11007">
    <property type="entry name" value="CotJA"/>
    <property type="match status" value="1"/>
</dbReference>
<accession>A0A7M3SB78</accession>